<dbReference type="Pfam" id="PF14111">
    <property type="entry name" value="DUF4283"/>
    <property type="match status" value="1"/>
</dbReference>
<feature type="domain" description="DUF4283" evidence="2">
    <location>
        <begin position="3"/>
        <end position="45"/>
    </location>
</feature>
<evidence type="ECO:0000313" key="3">
    <source>
        <dbReference type="EMBL" id="KAK4412673.1"/>
    </source>
</evidence>
<proteinExistence type="predicted"/>
<reference evidence="3" key="1">
    <citation type="submission" date="2020-06" db="EMBL/GenBank/DDBJ databases">
        <authorList>
            <person name="Li T."/>
            <person name="Hu X."/>
            <person name="Zhang T."/>
            <person name="Song X."/>
            <person name="Zhang H."/>
            <person name="Dai N."/>
            <person name="Sheng W."/>
            <person name="Hou X."/>
            <person name="Wei L."/>
        </authorList>
    </citation>
    <scope>NUCLEOTIDE SEQUENCE</scope>
    <source>
        <strain evidence="3">3651</strain>
        <tissue evidence="3">Leaf</tissue>
    </source>
</reference>
<accession>A0AAE1XJ18</accession>
<protein>
    <recommendedName>
        <fullName evidence="2">DUF4283 domain-containing protein</fullName>
    </recommendedName>
</protein>
<evidence type="ECO:0000313" key="4">
    <source>
        <dbReference type="Proteomes" id="UP001293254"/>
    </source>
</evidence>
<keyword evidence="4" id="KW-1185">Reference proteome</keyword>
<sequence>MEFKMLEDDRFLLKFFHSIDRQRVLASSPWAFDKNPLVLAPVESSENLSLVDLDYCDFHIHIHGLPIGKMMREVASFVYCWLPSHMNDCPISAAFVGAWVIFPDHASYNSVRISSTPATTPLRAMARAIPTAVSRHRVVNLNKNGSHPHTRRPTFQSNPPVRSTSTPGISRRGTSIFGDFLQPPNTNDSPSHIQNEQQTPQPSPAHTPS</sequence>
<dbReference type="Proteomes" id="UP001293254">
    <property type="component" value="Unassembled WGS sequence"/>
</dbReference>
<comment type="caution">
    <text evidence="3">The sequence shown here is derived from an EMBL/GenBank/DDBJ whole genome shotgun (WGS) entry which is preliminary data.</text>
</comment>
<dbReference type="InterPro" id="IPR025558">
    <property type="entry name" value="DUF4283"/>
</dbReference>
<feature type="compositionally biased region" description="Polar residues" evidence="1">
    <location>
        <begin position="153"/>
        <end position="168"/>
    </location>
</feature>
<dbReference type="AlphaFoldDB" id="A0AAE1XJ18"/>
<dbReference type="EMBL" id="JACGWO010000013">
    <property type="protein sequence ID" value="KAK4412673.1"/>
    <property type="molecule type" value="Genomic_DNA"/>
</dbReference>
<feature type="region of interest" description="Disordered" evidence="1">
    <location>
        <begin position="142"/>
        <end position="209"/>
    </location>
</feature>
<reference evidence="3" key="2">
    <citation type="journal article" date="2024" name="Plant">
        <title>Genomic evolution and insights into agronomic trait innovations of Sesamum species.</title>
        <authorList>
            <person name="Miao H."/>
            <person name="Wang L."/>
            <person name="Qu L."/>
            <person name="Liu H."/>
            <person name="Sun Y."/>
            <person name="Le M."/>
            <person name="Wang Q."/>
            <person name="Wei S."/>
            <person name="Zheng Y."/>
            <person name="Lin W."/>
            <person name="Duan Y."/>
            <person name="Cao H."/>
            <person name="Xiong S."/>
            <person name="Wang X."/>
            <person name="Wei L."/>
            <person name="Li C."/>
            <person name="Ma Q."/>
            <person name="Ju M."/>
            <person name="Zhao R."/>
            <person name="Li G."/>
            <person name="Mu C."/>
            <person name="Tian Q."/>
            <person name="Mei H."/>
            <person name="Zhang T."/>
            <person name="Gao T."/>
            <person name="Zhang H."/>
        </authorList>
    </citation>
    <scope>NUCLEOTIDE SEQUENCE</scope>
    <source>
        <strain evidence="3">3651</strain>
    </source>
</reference>
<gene>
    <name evidence="3" type="ORF">Salat_2914400</name>
</gene>
<evidence type="ECO:0000259" key="2">
    <source>
        <dbReference type="Pfam" id="PF14111"/>
    </source>
</evidence>
<feature type="compositionally biased region" description="Polar residues" evidence="1">
    <location>
        <begin position="183"/>
        <end position="200"/>
    </location>
</feature>
<name>A0AAE1XJ18_9LAMI</name>
<organism evidence="3 4">
    <name type="scientific">Sesamum alatum</name>
    <dbReference type="NCBI Taxonomy" id="300844"/>
    <lineage>
        <taxon>Eukaryota</taxon>
        <taxon>Viridiplantae</taxon>
        <taxon>Streptophyta</taxon>
        <taxon>Embryophyta</taxon>
        <taxon>Tracheophyta</taxon>
        <taxon>Spermatophyta</taxon>
        <taxon>Magnoliopsida</taxon>
        <taxon>eudicotyledons</taxon>
        <taxon>Gunneridae</taxon>
        <taxon>Pentapetalae</taxon>
        <taxon>asterids</taxon>
        <taxon>lamiids</taxon>
        <taxon>Lamiales</taxon>
        <taxon>Pedaliaceae</taxon>
        <taxon>Sesamum</taxon>
    </lineage>
</organism>
<evidence type="ECO:0000256" key="1">
    <source>
        <dbReference type="SAM" id="MobiDB-lite"/>
    </source>
</evidence>